<accession>A0A427ALX8</accession>
<gene>
    <name evidence="2" type="ORF">B296_00000034</name>
</gene>
<feature type="region of interest" description="Disordered" evidence="1">
    <location>
        <begin position="1"/>
        <end position="22"/>
    </location>
</feature>
<dbReference type="EMBL" id="AMZH03001974">
    <property type="protein sequence ID" value="RRT77267.1"/>
    <property type="molecule type" value="Genomic_DNA"/>
</dbReference>
<dbReference type="Proteomes" id="UP000287651">
    <property type="component" value="Unassembled WGS sequence"/>
</dbReference>
<organism evidence="2 3">
    <name type="scientific">Ensete ventricosum</name>
    <name type="common">Abyssinian banana</name>
    <name type="synonym">Musa ensete</name>
    <dbReference type="NCBI Taxonomy" id="4639"/>
    <lineage>
        <taxon>Eukaryota</taxon>
        <taxon>Viridiplantae</taxon>
        <taxon>Streptophyta</taxon>
        <taxon>Embryophyta</taxon>
        <taxon>Tracheophyta</taxon>
        <taxon>Spermatophyta</taxon>
        <taxon>Magnoliopsida</taxon>
        <taxon>Liliopsida</taxon>
        <taxon>Zingiberales</taxon>
        <taxon>Musaceae</taxon>
        <taxon>Ensete</taxon>
    </lineage>
</organism>
<feature type="compositionally biased region" description="Basic and acidic residues" evidence="1">
    <location>
        <begin position="100"/>
        <end position="110"/>
    </location>
</feature>
<name>A0A427ALX8_ENSVE</name>
<feature type="region of interest" description="Disordered" evidence="1">
    <location>
        <begin position="91"/>
        <end position="110"/>
    </location>
</feature>
<proteinExistence type="predicted"/>
<evidence type="ECO:0000256" key="1">
    <source>
        <dbReference type="SAM" id="MobiDB-lite"/>
    </source>
</evidence>
<reference evidence="2 3" key="1">
    <citation type="journal article" date="2014" name="Agronomy (Basel)">
        <title>A Draft Genome Sequence for Ensete ventricosum, the Drought-Tolerant Tree Against Hunger.</title>
        <authorList>
            <person name="Harrison J."/>
            <person name="Moore K.A."/>
            <person name="Paszkiewicz K."/>
            <person name="Jones T."/>
            <person name="Grant M."/>
            <person name="Ambacheew D."/>
            <person name="Muzemil S."/>
            <person name="Studholme D.J."/>
        </authorList>
    </citation>
    <scope>NUCLEOTIDE SEQUENCE [LARGE SCALE GENOMIC DNA]</scope>
</reference>
<dbReference type="AlphaFoldDB" id="A0A427ALX8"/>
<protein>
    <submittedName>
        <fullName evidence="2">Uncharacterized protein</fullName>
    </submittedName>
</protein>
<sequence>MKEWPATKHQRRTLREKKGEEERLCEEERPWEKRQEIGRSRCERSQTRDGITTVSVPFMQAESCGASQCLHVMNAISVTFRIRVQARHKPNPLWCNPSPRSHDPRERVGPDTEPLVGLRVCRFAAAGRTASRLLCCRCVYGHMYSSQPPRVSHASPSRQRRVTESECCGYKNEKMPSSRRRCTGNSTSLSFPPFPVCVFFLSASSPTPPNRTTLVVLVMYSRCLPKIDEDES</sequence>
<evidence type="ECO:0000313" key="2">
    <source>
        <dbReference type="EMBL" id="RRT77267.1"/>
    </source>
</evidence>
<evidence type="ECO:0000313" key="3">
    <source>
        <dbReference type="Proteomes" id="UP000287651"/>
    </source>
</evidence>
<comment type="caution">
    <text evidence="2">The sequence shown here is derived from an EMBL/GenBank/DDBJ whole genome shotgun (WGS) entry which is preliminary data.</text>
</comment>